<evidence type="ECO:0000259" key="1">
    <source>
        <dbReference type="PROSITE" id="PS50878"/>
    </source>
</evidence>
<protein>
    <submittedName>
        <fullName evidence="2">Group II intron reverse transcriptase/maturase</fullName>
        <ecNumber evidence="2">2.7.7.49</ecNumber>
    </submittedName>
</protein>
<evidence type="ECO:0000313" key="3">
    <source>
        <dbReference type="Proteomes" id="UP000664844"/>
    </source>
</evidence>
<dbReference type="InterPro" id="IPR013597">
    <property type="entry name" value="Mat_intron_G2"/>
</dbReference>
<comment type="caution">
    <text evidence="2">The sequence shown here is derived from an EMBL/GenBank/DDBJ whole genome shotgun (WGS) entry which is preliminary data.</text>
</comment>
<dbReference type="SUPFAM" id="SSF56672">
    <property type="entry name" value="DNA/RNA polymerases"/>
    <property type="match status" value="1"/>
</dbReference>
<feature type="domain" description="Reverse transcriptase" evidence="1">
    <location>
        <begin position="89"/>
        <end position="339"/>
    </location>
</feature>
<dbReference type="InterPro" id="IPR025960">
    <property type="entry name" value="RVT_N"/>
</dbReference>
<dbReference type="Pfam" id="PF08388">
    <property type="entry name" value="GIIM"/>
    <property type="match status" value="1"/>
</dbReference>
<organism evidence="2 3">
    <name type="scientific">Phormidium pseudopriestleyi FRX01</name>
    <dbReference type="NCBI Taxonomy" id="1759528"/>
    <lineage>
        <taxon>Bacteria</taxon>
        <taxon>Bacillati</taxon>
        <taxon>Cyanobacteriota</taxon>
        <taxon>Cyanophyceae</taxon>
        <taxon>Oscillatoriophycideae</taxon>
        <taxon>Oscillatoriales</taxon>
        <taxon>Oscillatoriaceae</taxon>
        <taxon>Phormidium</taxon>
    </lineage>
</organism>
<dbReference type="CDD" id="cd01651">
    <property type="entry name" value="RT_G2_intron"/>
    <property type="match status" value="1"/>
</dbReference>
<reference evidence="2 3" key="1">
    <citation type="submission" date="2021-03" db="EMBL/GenBank/DDBJ databases">
        <title>Metabolic Capacity of the Antarctic Cyanobacterium Phormidium pseudopriestleyi that Sustains Oxygenic Photosynthesis in the Presence of Hydrogen Sulfide.</title>
        <authorList>
            <person name="Lumian J.E."/>
            <person name="Jungblut A.D."/>
            <person name="Dillon M.L."/>
            <person name="Hawes I."/>
            <person name="Doran P.T."/>
            <person name="Mackey T.J."/>
            <person name="Dick G.J."/>
            <person name="Grettenberger C.L."/>
            <person name="Sumner D.Y."/>
        </authorList>
    </citation>
    <scope>NUCLEOTIDE SEQUENCE [LARGE SCALE GENOMIC DNA]</scope>
    <source>
        <strain evidence="2 3">FRX01</strain>
    </source>
</reference>
<dbReference type="InterPro" id="IPR043502">
    <property type="entry name" value="DNA/RNA_pol_sf"/>
</dbReference>
<dbReference type="NCBIfam" id="TIGR04416">
    <property type="entry name" value="group_II_RT_mat"/>
    <property type="match status" value="1"/>
</dbReference>
<dbReference type="Proteomes" id="UP000664844">
    <property type="component" value="Unassembled WGS sequence"/>
</dbReference>
<dbReference type="EC" id="2.7.7.49" evidence="2"/>
<dbReference type="EMBL" id="JAFLQW010000037">
    <property type="protein sequence ID" value="MBO0347780.1"/>
    <property type="molecule type" value="Genomic_DNA"/>
</dbReference>
<dbReference type="GO" id="GO:0003964">
    <property type="term" value="F:RNA-directed DNA polymerase activity"/>
    <property type="evidence" value="ECO:0007669"/>
    <property type="project" value="UniProtKB-KW"/>
</dbReference>
<keyword evidence="2" id="KW-0548">Nucleotidyltransferase</keyword>
<dbReference type="Pfam" id="PF13655">
    <property type="entry name" value="RVT_N"/>
    <property type="match status" value="1"/>
</dbReference>
<dbReference type="InterPro" id="IPR003615">
    <property type="entry name" value="HNH_nuc"/>
</dbReference>
<name>A0ABS3FL18_9CYAN</name>
<dbReference type="CDD" id="cd00085">
    <property type="entry name" value="HNHc"/>
    <property type="match status" value="1"/>
</dbReference>
<keyword evidence="3" id="KW-1185">Reference proteome</keyword>
<keyword evidence="2" id="KW-0808">Transferase</keyword>
<evidence type="ECO:0000313" key="2">
    <source>
        <dbReference type="EMBL" id="MBO0347780.1"/>
    </source>
</evidence>
<dbReference type="InterPro" id="IPR000477">
    <property type="entry name" value="RT_dom"/>
</dbReference>
<accession>A0ABS3FL18</accession>
<dbReference type="PANTHER" id="PTHR34047">
    <property type="entry name" value="NUCLEAR INTRON MATURASE 1, MITOCHONDRIAL-RELATED"/>
    <property type="match status" value="1"/>
</dbReference>
<dbReference type="InterPro" id="IPR051083">
    <property type="entry name" value="GrpII_Intron_Splice-Mob/Def"/>
</dbReference>
<dbReference type="Pfam" id="PF00078">
    <property type="entry name" value="RVT_1"/>
    <property type="match status" value="1"/>
</dbReference>
<keyword evidence="2" id="KW-0695">RNA-directed DNA polymerase</keyword>
<sequence length="580" mass="66995">MMIAMSKAKAEWSQIDWANTQTKVTKLQNRIYEAAKNGNTIDVVRLQKTLISSYSARLMAIRRVTQDNQGKATAGLDGVKNVSPTDRLEMAEILNLDGKTSPLKRVEIPKPGKKEKRPLGIPTILDRAKQALAKLALEPQWEALFEPNSYGFRPGRSCHDAIQAIELSIRRKAKYVFDADLKGCFDNIDHETLIRKLETFPIMENQIRAWLKAGVMKGDVFYETQSGTPQGGVISPLLANIALHGFETHISNKFPKVKTRKGQAKGKMKEFSEARVIRYADDFIILHEKLDVIQEIKTETEKWMAEIGLKLNEAKTRITHTIQSVKEEQPGFDFLGFHIQTYEVGKTKSGKNSNGEDLMQRTKIRPAKESVKQFRNQIKDILRRGQSMSPAEMLKRHNWYVRGWANYFKIGDSSHETFSKLQNDLYQSYLAWGHKKFSQRGNGYITMKIFHKSKYSKWNFGWKEGNHVHLATTLYEFTFVKHIKIQGNRSPYDGDWMYWVKRRGTHPLCPKDIKIGLKEQEGQCYYCKQPFLTEDKIEVHHIDGNRENNRNNNKCLVHRHCHDEIHRKDARPVIMTPHLA</sequence>
<dbReference type="SMART" id="SM00507">
    <property type="entry name" value="HNHc"/>
    <property type="match status" value="1"/>
</dbReference>
<proteinExistence type="predicted"/>
<gene>
    <name evidence="2" type="primary">ltrA</name>
    <name evidence="2" type="ORF">J0895_01380</name>
</gene>
<dbReference type="PANTHER" id="PTHR34047:SF10">
    <property type="entry name" value="GROUP II INTRON-ASSOCIATED OPEN READING FRAME"/>
    <property type="match status" value="1"/>
</dbReference>
<dbReference type="InterPro" id="IPR030931">
    <property type="entry name" value="Group_II_RT_mat"/>
</dbReference>
<dbReference type="PROSITE" id="PS50878">
    <property type="entry name" value="RT_POL"/>
    <property type="match status" value="1"/>
</dbReference>